<dbReference type="Proteomes" id="UP001437256">
    <property type="component" value="Unassembled WGS sequence"/>
</dbReference>
<organism evidence="2 3">
    <name type="scientific">Marasmius tenuissimus</name>
    <dbReference type="NCBI Taxonomy" id="585030"/>
    <lineage>
        <taxon>Eukaryota</taxon>
        <taxon>Fungi</taxon>
        <taxon>Dikarya</taxon>
        <taxon>Basidiomycota</taxon>
        <taxon>Agaricomycotina</taxon>
        <taxon>Agaricomycetes</taxon>
        <taxon>Agaricomycetidae</taxon>
        <taxon>Agaricales</taxon>
        <taxon>Marasmiineae</taxon>
        <taxon>Marasmiaceae</taxon>
        <taxon>Marasmius</taxon>
    </lineage>
</organism>
<dbReference type="EMBL" id="JBBXMP010000034">
    <property type="protein sequence ID" value="KAL0066634.1"/>
    <property type="molecule type" value="Genomic_DNA"/>
</dbReference>
<evidence type="ECO:0000256" key="1">
    <source>
        <dbReference type="SAM" id="MobiDB-lite"/>
    </source>
</evidence>
<gene>
    <name evidence="2" type="ORF">AAF712_006438</name>
</gene>
<evidence type="ECO:0000313" key="3">
    <source>
        <dbReference type="Proteomes" id="UP001437256"/>
    </source>
</evidence>
<name>A0ABR2ZZR4_9AGAR</name>
<comment type="caution">
    <text evidence="2">The sequence shown here is derived from an EMBL/GenBank/DDBJ whole genome shotgun (WGS) entry which is preliminary data.</text>
</comment>
<keyword evidence="3" id="KW-1185">Reference proteome</keyword>
<protein>
    <submittedName>
        <fullName evidence="2">Uncharacterized protein</fullName>
    </submittedName>
</protein>
<sequence>MQHHSAAKVQQGLNGDEPPPWFTVAMKELEDKIKRRIAGVEAAGEVRLDKIAGEMDGRLAGIDEWIKALNNETEIIAFRTNTLYRIEDVDAILALRAETSQEILRGYIEGYYSATGWDENMSVDRKVARLFWTVGIGRDAVNKYLGTQVD</sequence>
<reference evidence="2 3" key="1">
    <citation type="submission" date="2024-05" db="EMBL/GenBank/DDBJ databases">
        <title>A draft genome resource for the thread blight pathogen Marasmius tenuissimus strain MS-2.</title>
        <authorList>
            <person name="Yulfo-Soto G.E."/>
            <person name="Baruah I.K."/>
            <person name="Amoako-Attah I."/>
            <person name="Bukari Y."/>
            <person name="Meinhardt L.W."/>
            <person name="Bailey B.A."/>
            <person name="Cohen S.P."/>
        </authorList>
    </citation>
    <scope>NUCLEOTIDE SEQUENCE [LARGE SCALE GENOMIC DNA]</scope>
    <source>
        <strain evidence="2 3">MS-2</strain>
    </source>
</reference>
<feature type="region of interest" description="Disordered" evidence="1">
    <location>
        <begin position="1"/>
        <end position="20"/>
    </location>
</feature>
<evidence type="ECO:0000313" key="2">
    <source>
        <dbReference type="EMBL" id="KAL0066634.1"/>
    </source>
</evidence>
<accession>A0ABR2ZZR4</accession>
<proteinExistence type="predicted"/>